<name>A0A9W5IT86_NEISU</name>
<protein>
    <submittedName>
        <fullName evidence="1">Uncharacterized protein</fullName>
    </submittedName>
</protein>
<dbReference type="AlphaFoldDB" id="A0A9W5IT86"/>
<dbReference type="Proteomes" id="UP000004621">
    <property type="component" value="Unassembled WGS sequence"/>
</dbReference>
<sequence>MKIDDIPQDNSASYHGHRKVIYGTRDGHYEAATSNGWQDEAYATEMAVCELDAQTQAAREAVEKGEYSPLYYHMFRCRYDETGLAMAAGVWKWQLRRHFRPEVFAKLPAKTLQKYADACQISIDNLKQTDI</sequence>
<proteinExistence type="predicted"/>
<dbReference type="RefSeq" id="WP_004518957.1">
    <property type="nucleotide sequence ID" value="NZ_ACEO02000001.1"/>
</dbReference>
<evidence type="ECO:0000313" key="1">
    <source>
        <dbReference type="EMBL" id="EFC53200.1"/>
    </source>
</evidence>
<reference evidence="1 2" key="1">
    <citation type="submission" date="2010-01" db="EMBL/GenBank/DDBJ databases">
        <authorList>
            <person name="Weinstock G."/>
            <person name="Sodergren E."/>
            <person name="Clifton S."/>
            <person name="Fulton L."/>
            <person name="Fulton B."/>
            <person name="Courtney L."/>
            <person name="Fronick C."/>
            <person name="Harrison M."/>
            <person name="Strong C."/>
            <person name="Farmer C."/>
            <person name="Delahaunty K."/>
            <person name="Markovic C."/>
            <person name="Hall O."/>
            <person name="Minx P."/>
            <person name="Tomlinson C."/>
            <person name="Mitreva M."/>
            <person name="Nelson J."/>
            <person name="Hou S."/>
            <person name="Wollam A."/>
            <person name="Pepin K.H."/>
            <person name="Johnson M."/>
            <person name="Bhonagiri V."/>
            <person name="Nash W.E."/>
            <person name="Warren W."/>
            <person name="Chinwalla A."/>
            <person name="Mardis E.R."/>
            <person name="Wilson R.K."/>
        </authorList>
    </citation>
    <scope>NUCLEOTIDE SEQUENCE [LARGE SCALE GENOMIC DNA]</scope>
    <source>
        <strain evidence="1 2">NJ9703</strain>
    </source>
</reference>
<comment type="caution">
    <text evidence="1">The sequence shown here is derived from an EMBL/GenBank/DDBJ whole genome shotgun (WGS) entry which is preliminary data.</text>
</comment>
<dbReference type="EMBL" id="ACEO02000001">
    <property type="protein sequence ID" value="EFC53200.1"/>
    <property type="molecule type" value="Genomic_DNA"/>
</dbReference>
<gene>
    <name evidence="1" type="ORF">NEISUBOT_03201</name>
</gene>
<organism evidence="1 2">
    <name type="scientific">Neisseria subflava NJ9703</name>
    <dbReference type="NCBI Taxonomy" id="546268"/>
    <lineage>
        <taxon>Bacteria</taxon>
        <taxon>Pseudomonadati</taxon>
        <taxon>Pseudomonadota</taxon>
        <taxon>Betaproteobacteria</taxon>
        <taxon>Neisseriales</taxon>
        <taxon>Neisseriaceae</taxon>
        <taxon>Neisseria</taxon>
    </lineage>
</organism>
<evidence type="ECO:0000313" key="2">
    <source>
        <dbReference type="Proteomes" id="UP000004621"/>
    </source>
</evidence>
<accession>A0A9W5IT86</accession>